<dbReference type="AlphaFoldDB" id="A0AA50KI52"/>
<gene>
    <name evidence="2" type="ORF">RA178_09730</name>
</gene>
<reference evidence="2" key="1">
    <citation type="submission" date="2023-08" db="EMBL/GenBank/DDBJ databases">
        <title>Complete genome sequence of Shewanella oncorhynchi Z-P2, a siderophore putrebactin-producing bacterium.</title>
        <authorList>
            <person name="Zhang Y."/>
        </authorList>
    </citation>
    <scope>NUCLEOTIDE SEQUENCE</scope>
    <source>
        <strain evidence="2">Z-P2</strain>
    </source>
</reference>
<organism evidence="2">
    <name type="scientific">Shewanella oncorhynchi</name>
    <dbReference type="NCBI Taxonomy" id="2726434"/>
    <lineage>
        <taxon>Bacteria</taxon>
        <taxon>Pseudomonadati</taxon>
        <taxon>Pseudomonadota</taxon>
        <taxon>Gammaproteobacteria</taxon>
        <taxon>Alteromonadales</taxon>
        <taxon>Shewanellaceae</taxon>
        <taxon>Shewanella</taxon>
    </lineage>
</organism>
<feature type="signal peptide" evidence="1">
    <location>
        <begin position="1"/>
        <end position="17"/>
    </location>
</feature>
<keyword evidence="1" id="KW-0732">Signal</keyword>
<accession>A0AA50KI52</accession>
<name>A0AA50KI52_9GAMM</name>
<evidence type="ECO:0000256" key="1">
    <source>
        <dbReference type="SAM" id="SignalP"/>
    </source>
</evidence>
<evidence type="ECO:0008006" key="3">
    <source>
        <dbReference type="Google" id="ProtNLM"/>
    </source>
</evidence>
<dbReference type="Proteomes" id="UP001236800">
    <property type="component" value="Chromosome"/>
</dbReference>
<protein>
    <recommendedName>
        <fullName evidence="3">Lipoprotein</fullName>
    </recommendedName>
</protein>
<sequence>MKKCIFTLLVISLFGCAANKESLSSDAHVFNLNGKNMSVSEGLLSEVREKWKGNGSRIVTSSLLNEADVQWSLDYIALMEAINSKECNSLQVLQTRKYDPIKDIDSTGANIEPGLFDYVWVVQVCDAQRNYRLVNQKGDKSFTLYPLNL</sequence>
<dbReference type="RefSeq" id="WP_306685254.1">
    <property type="nucleotide sequence ID" value="NZ_CP132914.1"/>
</dbReference>
<dbReference type="PROSITE" id="PS51257">
    <property type="entry name" value="PROKAR_LIPOPROTEIN"/>
    <property type="match status" value="1"/>
</dbReference>
<dbReference type="KEGG" id="sog:RA178_09730"/>
<evidence type="ECO:0000313" key="2">
    <source>
        <dbReference type="EMBL" id="WMB74851.1"/>
    </source>
</evidence>
<dbReference type="GeneID" id="301339463"/>
<dbReference type="EMBL" id="CP132914">
    <property type="protein sequence ID" value="WMB74851.1"/>
    <property type="molecule type" value="Genomic_DNA"/>
</dbReference>
<proteinExistence type="predicted"/>
<feature type="chain" id="PRO_5041373791" description="Lipoprotein" evidence="1">
    <location>
        <begin position="18"/>
        <end position="149"/>
    </location>
</feature>